<dbReference type="STRING" id="700598.Niako_3799"/>
<sequence length="210" mass="24794">MFACRINYTLGRPYNNVTVMRFRKETIKNYRNAELDIFMERCQHYSLFDDNEMVGNFYCDRDNSIGILHDTFLVIKRIKSKFTQRSFELRNCNNNAIVGQLTISNFVRYNSLNVSLDIIHKEPYIWEVVEASRGGWVLPPTTYSVFLAQLYNNEEDLIIKWNYKSDNWGEYAIEELPVTGELELENPRNHFLLFAGLFLAEMELQMKAVD</sequence>
<evidence type="ECO:0000313" key="2">
    <source>
        <dbReference type="Proteomes" id="UP000005438"/>
    </source>
</evidence>
<evidence type="ECO:0000313" key="1">
    <source>
        <dbReference type="EMBL" id="AEW00093.1"/>
    </source>
</evidence>
<dbReference type="KEGG" id="nko:Niako_3799"/>
<gene>
    <name evidence="1" type="ordered locus">Niako_3799</name>
</gene>
<accession>G8T768</accession>
<dbReference type="EMBL" id="CP003178">
    <property type="protein sequence ID" value="AEW00093.1"/>
    <property type="molecule type" value="Genomic_DNA"/>
</dbReference>
<organism evidence="1 2">
    <name type="scientific">Niastella koreensis (strain DSM 17620 / KACC 11465 / NBRC 106392 / GR20-10)</name>
    <dbReference type="NCBI Taxonomy" id="700598"/>
    <lineage>
        <taxon>Bacteria</taxon>
        <taxon>Pseudomonadati</taxon>
        <taxon>Bacteroidota</taxon>
        <taxon>Chitinophagia</taxon>
        <taxon>Chitinophagales</taxon>
        <taxon>Chitinophagaceae</taxon>
        <taxon>Niastella</taxon>
    </lineage>
</organism>
<dbReference type="HOGENOM" id="CLU_1309052_0_0_10"/>
<dbReference type="Proteomes" id="UP000005438">
    <property type="component" value="Chromosome"/>
</dbReference>
<protein>
    <submittedName>
        <fullName evidence="1">Uncharacterized protein</fullName>
    </submittedName>
</protein>
<name>G8T768_NIAKG</name>
<proteinExistence type="predicted"/>
<dbReference type="AlphaFoldDB" id="G8T768"/>
<reference evidence="1 2" key="1">
    <citation type="submission" date="2011-12" db="EMBL/GenBank/DDBJ databases">
        <title>The complete genome of Niastella koreensis GR20-10.</title>
        <authorList>
            <consortium name="US DOE Joint Genome Institute (JGI-PGF)"/>
            <person name="Lucas S."/>
            <person name="Han J."/>
            <person name="Lapidus A."/>
            <person name="Bruce D."/>
            <person name="Goodwin L."/>
            <person name="Pitluck S."/>
            <person name="Peters L."/>
            <person name="Kyrpides N."/>
            <person name="Mavromatis K."/>
            <person name="Ivanova N."/>
            <person name="Mikhailova N."/>
            <person name="Davenport K."/>
            <person name="Saunders E."/>
            <person name="Detter J.C."/>
            <person name="Tapia R."/>
            <person name="Han C."/>
            <person name="Land M."/>
            <person name="Hauser L."/>
            <person name="Markowitz V."/>
            <person name="Cheng J.-F."/>
            <person name="Hugenholtz P."/>
            <person name="Woyke T."/>
            <person name="Wu D."/>
            <person name="Tindall B."/>
            <person name="Pomrenke H."/>
            <person name="Brambilla E."/>
            <person name="Klenk H.-P."/>
            <person name="Eisen J.A."/>
        </authorList>
    </citation>
    <scope>NUCLEOTIDE SEQUENCE [LARGE SCALE GENOMIC DNA]</scope>
    <source>
        <strain evidence="2">DSM 17620 / KACC 11465 / NBRC 106392 / GR20-10</strain>
    </source>
</reference>